<accession>A0A8T1VA00</accession>
<protein>
    <submittedName>
        <fullName evidence="4">Uncharacterized protein</fullName>
    </submittedName>
</protein>
<evidence type="ECO:0000256" key="2">
    <source>
        <dbReference type="ARBA" id="ARBA00022741"/>
    </source>
</evidence>
<name>A0A8T1VA00_9STRA</name>
<dbReference type="EMBL" id="JAGDFM010000578">
    <property type="protein sequence ID" value="KAG7377090.1"/>
    <property type="molecule type" value="Genomic_DNA"/>
</dbReference>
<evidence type="ECO:0000256" key="1">
    <source>
        <dbReference type="ARBA" id="ARBA00022598"/>
    </source>
</evidence>
<sequence>MPRPLQPEQMLTPVSSDIEIIDAIAPLPITGDTVQLDQGQDRAGRARAPQRLTNGNYVVVTGITPTLLDCARHCVLTEVFACIRQSSQGPAFGVKGSAAVGGYSQVIPMVEFNLRLTETSTLSLLPTICWLQSLTLACSTRTHRATRRCFVGPTVKDGPRKFSRVMSKRLQKLGITKVSPNDLTDEEIHKFVRLDIDPDTITWRRVLDTCDRASGGRECWSRREEPDSQDWLRHRGG</sequence>
<evidence type="ECO:0000313" key="4">
    <source>
        <dbReference type="EMBL" id="KAG7377090.1"/>
    </source>
</evidence>
<keyword evidence="3" id="KW-0067">ATP-binding</keyword>
<dbReference type="Proteomes" id="UP000694044">
    <property type="component" value="Unassembled WGS sequence"/>
</dbReference>
<dbReference type="AlphaFoldDB" id="A0A8T1VA00"/>
<gene>
    <name evidence="4" type="ORF">PHYPSEUDO_012174</name>
</gene>
<dbReference type="GO" id="GO:0005524">
    <property type="term" value="F:ATP binding"/>
    <property type="evidence" value="ECO:0007669"/>
    <property type="project" value="UniProtKB-KW"/>
</dbReference>
<comment type="caution">
    <text evidence="4">The sequence shown here is derived from an EMBL/GenBank/DDBJ whole genome shotgun (WGS) entry which is preliminary data.</text>
</comment>
<dbReference type="Pfam" id="PF01268">
    <property type="entry name" value="FTHFS"/>
    <property type="match status" value="1"/>
</dbReference>
<organism evidence="4 5">
    <name type="scientific">Phytophthora pseudosyringae</name>
    <dbReference type="NCBI Taxonomy" id="221518"/>
    <lineage>
        <taxon>Eukaryota</taxon>
        <taxon>Sar</taxon>
        <taxon>Stramenopiles</taxon>
        <taxon>Oomycota</taxon>
        <taxon>Peronosporomycetes</taxon>
        <taxon>Peronosporales</taxon>
        <taxon>Peronosporaceae</taxon>
        <taxon>Phytophthora</taxon>
    </lineage>
</organism>
<keyword evidence="2" id="KW-0547">Nucleotide-binding</keyword>
<reference evidence="4" key="1">
    <citation type="submission" date="2021-02" db="EMBL/GenBank/DDBJ databases">
        <authorList>
            <person name="Palmer J.M."/>
        </authorList>
    </citation>
    <scope>NUCLEOTIDE SEQUENCE</scope>
    <source>
        <strain evidence="4">SCRP734</strain>
    </source>
</reference>
<keyword evidence="5" id="KW-1185">Reference proteome</keyword>
<dbReference type="GO" id="GO:0004329">
    <property type="term" value="F:formate-tetrahydrofolate ligase activity"/>
    <property type="evidence" value="ECO:0007669"/>
    <property type="project" value="InterPro"/>
</dbReference>
<keyword evidence="1" id="KW-0436">Ligase</keyword>
<evidence type="ECO:0000256" key="3">
    <source>
        <dbReference type="ARBA" id="ARBA00022840"/>
    </source>
</evidence>
<proteinExistence type="predicted"/>
<dbReference type="OrthoDB" id="5126881at2759"/>
<dbReference type="InterPro" id="IPR000559">
    <property type="entry name" value="Formate_THF_ligase"/>
</dbReference>
<evidence type="ECO:0000313" key="5">
    <source>
        <dbReference type="Proteomes" id="UP000694044"/>
    </source>
</evidence>